<name>A0A7K3LEZ4_9MYCO</name>
<dbReference type="RefSeq" id="WP_162112856.1">
    <property type="nucleotide sequence ID" value="NZ_JAACYR010000068.1"/>
</dbReference>
<feature type="compositionally biased region" description="Polar residues" evidence="1">
    <location>
        <begin position="36"/>
        <end position="49"/>
    </location>
</feature>
<gene>
    <name evidence="2" type="ORF">GWR20_17550</name>
</gene>
<feature type="region of interest" description="Disordered" evidence="1">
    <location>
        <begin position="269"/>
        <end position="293"/>
    </location>
</feature>
<dbReference type="SUPFAM" id="SSF82171">
    <property type="entry name" value="DPP6 N-terminal domain-like"/>
    <property type="match status" value="1"/>
</dbReference>
<organism evidence="2 3">
    <name type="scientific">Mycolicibacter kumamotonensis</name>
    <dbReference type="NCBI Taxonomy" id="354243"/>
    <lineage>
        <taxon>Bacteria</taxon>
        <taxon>Bacillati</taxon>
        <taxon>Actinomycetota</taxon>
        <taxon>Actinomycetes</taxon>
        <taxon>Mycobacteriales</taxon>
        <taxon>Mycobacteriaceae</taxon>
        <taxon>Mycolicibacter</taxon>
    </lineage>
</organism>
<feature type="region of interest" description="Disordered" evidence="1">
    <location>
        <begin position="25"/>
        <end position="49"/>
    </location>
</feature>
<accession>A0A7K3LEZ4</accession>
<dbReference type="AlphaFoldDB" id="A0A7K3LEZ4"/>
<dbReference type="EMBL" id="JAACYR010000068">
    <property type="protein sequence ID" value="NDJ90931.1"/>
    <property type="molecule type" value="Genomic_DNA"/>
</dbReference>
<sequence>MAQAFILAVILTARKLVGCSSHKRSPDSAYEAPVSGEQSQGTGPDSSAESIDINSFSGPILEHCHARADDTIISKLDIKTGRAIDIATYPVNCYDVSLFDIQQHAFRGQLRRLYYSRDFHKRVVPSSTGEIGRDDVGYYDYDKNSIVNVSRIISPRPTGDFGNYTAPRHDYAMFDDHDLFVFYDYDTGKYNFFDTDSQRLVRTGEYPESGWPSVVAKTKGATGEIFRRTCQGEWAIDGNRYLREINGTKGVNGRDIYLGIDSISAEERHDDNCDKGSGQRISPPTDGISGAAASPDGSTVIFLMSRPTSTDKFHLYQANIEDPENPTPIHVAGDMLRGKNRIVEIIDWR</sequence>
<evidence type="ECO:0000313" key="3">
    <source>
        <dbReference type="Proteomes" id="UP000466523"/>
    </source>
</evidence>
<dbReference type="Proteomes" id="UP000466523">
    <property type="component" value="Unassembled WGS sequence"/>
</dbReference>
<proteinExistence type="predicted"/>
<comment type="caution">
    <text evidence="2">The sequence shown here is derived from an EMBL/GenBank/DDBJ whole genome shotgun (WGS) entry which is preliminary data.</text>
</comment>
<reference evidence="2 3" key="1">
    <citation type="submission" date="2020-01" db="EMBL/GenBank/DDBJ databases">
        <authorList>
            <person name="Sanchez-Estrada R."/>
            <person name="Gonzalez-Y-Merchand J.A."/>
            <person name="Rivera-Gutierrez S."/>
        </authorList>
    </citation>
    <scope>NUCLEOTIDE SEQUENCE [LARGE SCALE GENOMIC DNA]</scope>
    <source>
        <strain evidence="2 3">CST 7247</strain>
    </source>
</reference>
<protein>
    <submittedName>
        <fullName evidence="2">Uncharacterized protein</fullName>
    </submittedName>
</protein>
<evidence type="ECO:0000313" key="2">
    <source>
        <dbReference type="EMBL" id="NDJ90931.1"/>
    </source>
</evidence>
<evidence type="ECO:0000256" key="1">
    <source>
        <dbReference type="SAM" id="MobiDB-lite"/>
    </source>
</evidence>